<keyword evidence="3" id="KW-1185">Reference proteome</keyword>
<dbReference type="AlphaFoldDB" id="A0A0D6EUK1"/>
<dbReference type="InterPro" id="IPR013766">
    <property type="entry name" value="Thioredoxin_domain"/>
</dbReference>
<protein>
    <submittedName>
        <fullName evidence="2">Putative thioredoxin</fullName>
    </submittedName>
</protein>
<dbReference type="EMBL" id="LN827929">
    <property type="protein sequence ID" value="CEZ19186.1"/>
    <property type="molecule type" value="Genomic_DNA"/>
</dbReference>
<dbReference type="OrthoDB" id="9811352at2"/>
<dbReference type="STRING" id="1581557.BN1208_0292"/>
<reference evidence="3" key="1">
    <citation type="submission" date="2014-12" db="EMBL/GenBank/DDBJ databases">
        <authorList>
            <person name="Salcher M.M."/>
        </authorList>
    </citation>
    <scope>NUCLEOTIDE SEQUENCE [LARGE SCALE GENOMIC DNA]</scope>
    <source>
        <strain evidence="3">MMS-10A-171</strain>
    </source>
</reference>
<dbReference type="GO" id="GO:0016491">
    <property type="term" value="F:oxidoreductase activity"/>
    <property type="evidence" value="ECO:0007669"/>
    <property type="project" value="InterPro"/>
</dbReference>
<evidence type="ECO:0000313" key="3">
    <source>
        <dbReference type="Proteomes" id="UP000064007"/>
    </source>
</evidence>
<dbReference type="KEGG" id="mbat:BN1208_0292"/>
<evidence type="ECO:0000259" key="1">
    <source>
        <dbReference type="PROSITE" id="PS51352"/>
    </source>
</evidence>
<dbReference type="Proteomes" id="UP000064007">
    <property type="component" value="Chromosome 1"/>
</dbReference>
<dbReference type="CDD" id="cd02966">
    <property type="entry name" value="TlpA_like_family"/>
    <property type="match status" value="1"/>
</dbReference>
<feature type="domain" description="Thioredoxin" evidence="1">
    <location>
        <begin position="23"/>
        <end position="163"/>
    </location>
</feature>
<organism evidence="2 3">
    <name type="scientific">Candidatus Methylopumilus planktonicus</name>
    <dbReference type="NCBI Taxonomy" id="1581557"/>
    <lineage>
        <taxon>Bacteria</taxon>
        <taxon>Pseudomonadati</taxon>
        <taxon>Pseudomonadota</taxon>
        <taxon>Betaproteobacteria</taxon>
        <taxon>Nitrosomonadales</taxon>
        <taxon>Methylophilaceae</taxon>
        <taxon>Candidatus Methylopumilus</taxon>
    </lineage>
</organism>
<evidence type="ECO:0000313" key="2">
    <source>
        <dbReference type="EMBL" id="CEZ19186.1"/>
    </source>
</evidence>
<gene>
    <name evidence="2" type="ORF">BN1208_0292</name>
</gene>
<accession>A0A0D6EUK1</accession>
<dbReference type="PANTHER" id="PTHR42852:SF13">
    <property type="entry name" value="PROTEIN DIPZ"/>
    <property type="match status" value="1"/>
</dbReference>
<proteinExistence type="predicted"/>
<dbReference type="PANTHER" id="PTHR42852">
    <property type="entry name" value="THIOL:DISULFIDE INTERCHANGE PROTEIN DSBE"/>
    <property type="match status" value="1"/>
</dbReference>
<dbReference type="RefSeq" id="WP_052734598.1">
    <property type="nucleotide sequence ID" value="NZ_LN827929.1"/>
</dbReference>
<dbReference type="PROSITE" id="PS51352">
    <property type="entry name" value="THIOREDOXIN_2"/>
    <property type="match status" value="1"/>
</dbReference>
<name>A0A0D6EUK1_9PROT</name>
<dbReference type="InterPro" id="IPR036249">
    <property type="entry name" value="Thioredoxin-like_sf"/>
</dbReference>
<dbReference type="GO" id="GO:0016209">
    <property type="term" value="F:antioxidant activity"/>
    <property type="evidence" value="ECO:0007669"/>
    <property type="project" value="InterPro"/>
</dbReference>
<dbReference type="SUPFAM" id="SSF52833">
    <property type="entry name" value="Thioredoxin-like"/>
    <property type="match status" value="1"/>
</dbReference>
<dbReference type="Pfam" id="PF00578">
    <property type="entry name" value="AhpC-TSA"/>
    <property type="match status" value="1"/>
</dbReference>
<sequence>MAKKSIWLLLVLLTLLVLFFLLSTTNKKVPEIAVTSITGEAIKLYQVKNNFTIINFWATDCPGCIKEMPGLVATYNQFKGQGLEIIAISMSYDPPNQVLNFTQKNKIPFPVVLDVNGQIARSFENIRLTPTSILVDKNGKIIDKVIGELDFNKLNALLKKHLNS</sequence>
<dbReference type="InterPro" id="IPR050553">
    <property type="entry name" value="Thioredoxin_ResA/DsbE_sf"/>
</dbReference>
<dbReference type="InterPro" id="IPR000866">
    <property type="entry name" value="AhpC/TSA"/>
</dbReference>
<dbReference type="Gene3D" id="3.40.30.10">
    <property type="entry name" value="Glutaredoxin"/>
    <property type="match status" value="1"/>
</dbReference>
<dbReference type="HOGENOM" id="CLU_042529_11_2_4"/>